<dbReference type="Proteomes" id="UP000295023">
    <property type="component" value="Unassembled WGS sequence"/>
</dbReference>
<dbReference type="Pfam" id="PF03401">
    <property type="entry name" value="TctC"/>
    <property type="match status" value="1"/>
</dbReference>
<dbReference type="EMBL" id="SKBM01000003">
    <property type="protein sequence ID" value="TCZ65532.1"/>
    <property type="molecule type" value="Genomic_DNA"/>
</dbReference>
<dbReference type="InterPro" id="IPR005064">
    <property type="entry name" value="BUG"/>
</dbReference>
<sequence length="337" mass="35929">MPCHASWVDRGRPSGHLSRRAALATPALLMPLAARGQEAWPTRPVTLVVPWAPGGSNDVAARLLAPALEARLGQPFVVENRPGGGGSLGMGLAVRARPDGHTLLVSSASNHVFHPLVARNLGYDVQEALLPVCMLVDVPNVVAVSNAFGVTTIPELIDKVRKTKDGISFGSSGVGSSNHLGGELLRMRTGLDLTHVPYRGGGQAIADLIADTVPMVVLNLPTVSGPAAAGQVRIIAVGSAERVRSRPEIPTVQEQGVPDFSVRSWTGLFAPRGTPPEVVERLAPALREILETPTIRQRLTDMGSEPIWMDPAETARFVRAEYERWEPVVRAANIKAE</sequence>
<dbReference type="PANTHER" id="PTHR42928">
    <property type="entry name" value="TRICARBOXYLATE-BINDING PROTEIN"/>
    <property type="match status" value="1"/>
</dbReference>
<dbReference type="InterPro" id="IPR042100">
    <property type="entry name" value="Bug_dom1"/>
</dbReference>
<dbReference type="Gene3D" id="3.40.190.150">
    <property type="entry name" value="Bordetella uptake gene, domain 1"/>
    <property type="match status" value="1"/>
</dbReference>
<accession>A0A4R4DU17</accession>
<name>A0A4R4DU17_9PROT</name>
<dbReference type="CDD" id="cd07012">
    <property type="entry name" value="PBP2_Bug_TTT"/>
    <property type="match status" value="1"/>
</dbReference>
<evidence type="ECO:0000256" key="1">
    <source>
        <dbReference type="ARBA" id="ARBA00006987"/>
    </source>
</evidence>
<keyword evidence="3" id="KW-1185">Reference proteome</keyword>
<dbReference type="AlphaFoldDB" id="A0A4R4DU17"/>
<comment type="caution">
    <text evidence="2">The sequence shown here is derived from an EMBL/GenBank/DDBJ whole genome shotgun (WGS) entry which is preliminary data.</text>
</comment>
<organism evidence="2 3">
    <name type="scientific">Roseicella aquatilis</name>
    <dbReference type="NCBI Taxonomy" id="2527868"/>
    <lineage>
        <taxon>Bacteria</taxon>
        <taxon>Pseudomonadati</taxon>
        <taxon>Pseudomonadota</taxon>
        <taxon>Alphaproteobacteria</taxon>
        <taxon>Acetobacterales</taxon>
        <taxon>Roseomonadaceae</taxon>
        <taxon>Roseicella</taxon>
    </lineage>
</organism>
<proteinExistence type="inferred from homology"/>
<dbReference type="PIRSF" id="PIRSF017082">
    <property type="entry name" value="YflP"/>
    <property type="match status" value="1"/>
</dbReference>
<evidence type="ECO:0000313" key="2">
    <source>
        <dbReference type="EMBL" id="TCZ65532.1"/>
    </source>
</evidence>
<comment type="similarity">
    <text evidence="1">Belongs to the UPF0065 (bug) family.</text>
</comment>
<dbReference type="Gene3D" id="3.40.190.10">
    <property type="entry name" value="Periplasmic binding protein-like II"/>
    <property type="match status" value="1"/>
</dbReference>
<gene>
    <name evidence="2" type="ORF">EXY23_05005</name>
</gene>
<protein>
    <submittedName>
        <fullName evidence="2">Tripartite tricarboxylate transporter substrate binding protein</fullName>
    </submittedName>
</protein>
<evidence type="ECO:0000313" key="3">
    <source>
        <dbReference type="Proteomes" id="UP000295023"/>
    </source>
</evidence>
<dbReference type="SUPFAM" id="SSF53850">
    <property type="entry name" value="Periplasmic binding protein-like II"/>
    <property type="match status" value="1"/>
</dbReference>
<reference evidence="2 3" key="1">
    <citation type="submission" date="2019-03" db="EMBL/GenBank/DDBJ databases">
        <title>Paracraurococcus aquatilis NE82 genome sequence.</title>
        <authorList>
            <person name="Zhao Y."/>
            <person name="Du Z."/>
        </authorList>
    </citation>
    <scope>NUCLEOTIDE SEQUENCE [LARGE SCALE GENOMIC DNA]</scope>
    <source>
        <strain evidence="2 3">NE82</strain>
    </source>
</reference>
<dbReference type="OrthoDB" id="7248879at2"/>
<dbReference type="PANTHER" id="PTHR42928:SF5">
    <property type="entry name" value="BLR1237 PROTEIN"/>
    <property type="match status" value="1"/>
</dbReference>